<evidence type="ECO:0000313" key="3">
    <source>
        <dbReference type="Proteomes" id="UP001316803"/>
    </source>
</evidence>
<keyword evidence="3" id="KW-1185">Reference proteome</keyword>
<dbReference type="FunFam" id="3.40.50.1000:FF:000155">
    <property type="entry name" value="Putative magnesium dependent phosphatase"/>
    <property type="match status" value="1"/>
</dbReference>
<proteinExistence type="predicted"/>
<reference evidence="2 3" key="1">
    <citation type="submission" date="2022-12" db="EMBL/GenBank/DDBJ databases">
        <title>Genomic features and morphological characterization of a novel Knufia sp. strain isolated from spacecraft assembly facility.</title>
        <authorList>
            <person name="Teixeira M."/>
            <person name="Chander A.M."/>
            <person name="Stajich J.E."/>
            <person name="Venkateswaran K."/>
        </authorList>
    </citation>
    <scope>NUCLEOTIDE SEQUENCE [LARGE SCALE GENOMIC DNA]</scope>
    <source>
        <strain evidence="2 3">FJI-L2-BK-P2</strain>
    </source>
</reference>
<dbReference type="Proteomes" id="UP001316803">
    <property type="component" value="Unassembled WGS sequence"/>
</dbReference>
<dbReference type="InterPro" id="IPR010036">
    <property type="entry name" value="MDP_1_eu_arc"/>
</dbReference>
<organism evidence="2 3">
    <name type="scientific">Knufia fluminis</name>
    <dbReference type="NCBI Taxonomy" id="191047"/>
    <lineage>
        <taxon>Eukaryota</taxon>
        <taxon>Fungi</taxon>
        <taxon>Dikarya</taxon>
        <taxon>Ascomycota</taxon>
        <taxon>Pezizomycotina</taxon>
        <taxon>Eurotiomycetes</taxon>
        <taxon>Chaetothyriomycetidae</taxon>
        <taxon>Chaetothyriales</taxon>
        <taxon>Trichomeriaceae</taxon>
        <taxon>Knufia</taxon>
    </lineage>
</organism>
<sequence>MPRRSFQTATLNAASTDTSALTSNENAPPKSIPSTFTDSLPLPSLIVFDLDYTLWPFWIDTHCTPPLKVNKDATGVTDRYGDTYTFYPEVPSILYEAKRRNILLGLASRTHAPDLANQTLRAINVPVPEHYLKKQDGGTSEKTEEKPQKAITFFTFREIYPGEKTRHFRQIQGSAKTLARKQEGIPKDGIAYEDMLFFDDEARNRNVERELGVTFYLVRDGVTRDEVDAGVWAWRKKRGISKADVQTSSTNATSGESSEISDD</sequence>
<dbReference type="CDD" id="cd07501">
    <property type="entry name" value="HAD_MDP-1_like"/>
    <property type="match status" value="1"/>
</dbReference>
<dbReference type="PANTHER" id="PTHR17901">
    <property type="entry name" value="MAGNESIUM-DEPENDENT PHOSPHATASE 1 MDP1"/>
    <property type="match status" value="1"/>
</dbReference>
<dbReference type="AlphaFoldDB" id="A0AAN8FGU6"/>
<dbReference type="SUPFAM" id="SSF56784">
    <property type="entry name" value="HAD-like"/>
    <property type="match status" value="1"/>
</dbReference>
<feature type="region of interest" description="Disordered" evidence="1">
    <location>
        <begin position="241"/>
        <end position="263"/>
    </location>
</feature>
<evidence type="ECO:0008006" key="4">
    <source>
        <dbReference type="Google" id="ProtNLM"/>
    </source>
</evidence>
<feature type="region of interest" description="Disordered" evidence="1">
    <location>
        <begin position="1"/>
        <end position="34"/>
    </location>
</feature>
<gene>
    <name evidence="2" type="ORF">OHC33_000203</name>
</gene>
<dbReference type="InterPro" id="IPR036412">
    <property type="entry name" value="HAD-like_sf"/>
</dbReference>
<dbReference type="Gene3D" id="3.40.50.1000">
    <property type="entry name" value="HAD superfamily/HAD-like"/>
    <property type="match status" value="1"/>
</dbReference>
<evidence type="ECO:0000256" key="1">
    <source>
        <dbReference type="SAM" id="MobiDB-lite"/>
    </source>
</evidence>
<dbReference type="NCBIfam" id="TIGR01681">
    <property type="entry name" value="HAD-SF-IIIC"/>
    <property type="match status" value="1"/>
</dbReference>
<accession>A0AAN8FGU6</accession>
<comment type="caution">
    <text evidence="2">The sequence shown here is derived from an EMBL/GenBank/DDBJ whole genome shotgun (WGS) entry which is preliminary data.</text>
</comment>
<dbReference type="PANTHER" id="PTHR17901:SF14">
    <property type="entry name" value="MAGNESIUM-DEPENDENT PHOSPHATASE 1"/>
    <property type="match status" value="1"/>
</dbReference>
<dbReference type="SFLD" id="SFLDG01129">
    <property type="entry name" value="C1.5:_HAD__Beta-PGM__Phosphata"/>
    <property type="match status" value="1"/>
</dbReference>
<protein>
    <recommendedName>
        <fullName evidence="4">Magnesium-dependent phosphatase-1</fullName>
    </recommendedName>
</protein>
<dbReference type="InterPro" id="IPR023214">
    <property type="entry name" value="HAD_sf"/>
</dbReference>
<dbReference type="InterPro" id="IPR035679">
    <property type="entry name" value="MDP-1_euk"/>
</dbReference>
<dbReference type="GO" id="GO:0003993">
    <property type="term" value="F:acid phosphatase activity"/>
    <property type="evidence" value="ECO:0007669"/>
    <property type="project" value="TreeGrafter"/>
</dbReference>
<dbReference type="SFLD" id="SFLDS00003">
    <property type="entry name" value="Haloacid_Dehalogenase"/>
    <property type="match status" value="1"/>
</dbReference>
<dbReference type="Pfam" id="PF12689">
    <property type="entry name" value="Acid_PPase"/>
    <property type="match status" value="1"/>
</dbReference>
<dbReference type="SFLD" id="SFLDG01131">
    <property type="entry name" value="C1.5.2:_MDP_Like"/>
    <property type="match status" value="1"/>
</dbReference>
<feature type="compositionally biased region" description="Polar residues" evidence="1">
    <location>
        <begin position="244"/>
        <end position="263"/>
    </location>
</feature>
<dbReference type="NCBIfam" id="TIGR01685">
    <property type="entry name" value="MDP-1"/>
    <property type="match status" value="1"/>
</dbReference>
<name>A0AAN8FGU6_9EURO</name>
<dbReference type="EMBL" id="JAKLMC020000001">
    <property type="protein sequence ID" value="KAK5958361.1"/>
    <property type="molecule type" value="Genomic_DNA"/>
</dbReference>
<dbReference type="InterPro" id="IPR010033">
    <property type="entry name" value="HAD_SF_ppase_IIIC"/>
</dbReference>
<evidence type="ECO:0000313" key="2">
    <source>
        <dbReference type="EMBL" id="KAK5958361.1"/>
    </source>
</evidence>